<dbReference type="EMBL" id="JAOQJV010000029">
    <property type="protein sequence ID" value="MCU6701155.1"/>
    <property type="molecule type" value="Genomic_DNA"/>
</dbReference>
<protein>
    <submittedName>
        <fullName evidence="1">Uncharacterized protein</fullName>
    </submittedName>
</protein>
<comment type="caution">
    <text evidence="1">The sequence shown here is derived from an EMBL/GenBank/DDBJ whole genome shotgun (WGS) entry which is preliminary data.</text>
</comment>
<gene>
    <name evidence="1" type="ORF">OCV65_13085</name>
</gene>
<dbReference type="RefSeq" id="WP_262582441.1">
    <property type="nucleotide sequence ID" value="NZ_JAOQJV010000029.1"/>
</dbReference>
<organism evidence="1 2">
    <name type="scientific">Dorea ammoniilytica</name>
    <dbReference type="NCBI Taxonomy" id="2981788"/>
    <lineage>
        <taxon>Bacteria</taxon>
        <taxon>Bacillati</taxon>
        <taxon>Bacillota</taxon>
        <taxon>Clostridia</taxon>
        <taxon>Lachnospirales</taxon>
        <taxon>Lachnospiraceae</taxon>
        <taxon>Dorea</taxon>
    </lineage>
</organism>
<sequence length="241" mass="28106">MHAIVRQGDGKYYVSPVFGYYKDVKSKDDYQRYLESIHTPYYVVWDEAGEHLIKWFAMQPNTKYLIPQILIIESGQEGWIEDEDGVGGVDFLPREVADQIIDSGLFPDGVFEKCKAVGAGYEYKPEQEILTQKDIENLEWASGGFHDACIQECKLQDDGSLYVKFDGTWGCKVEVWFWGDVEYDISSRDPDECDPYWYGSTVIIWDDFVYFVDEEDMTVDQISDGYCWFKARHMKYRIIPD</sequence>
<dbReference type="Proteomes" id="UP001207605">
    <property type="component" value="Unassembled WGS sequence"/>
</dbReference>
<reference evidence="1 2" key="1">
    <citation type="journal article" date="2021" name="ISME Commun">
        <title>Automated analysis of genomic sequences facilitates high-throughput and comprehensive description of bacteria.</title>
        <authorList>
            <person name="Hitch T.C.A."/>
        </authorList>
    </citation>
    <scope>NUCLEOTIDE SEQUENCE [LARGE SCALE GENOMIC DNA]</scope>
    <source>
        <strain evidence="1 2">Sanger_02</strain>
    </source>
</reference>
<accession>A0ABT2SA74</accession>
<evidence type="ECO:0000313" key="2">
    <source>
        <dbReference type="Proteomes" id="UP001207605"/>
    </source>
</evidence>
<evidence type="ECO:0000313" key="1">
    <source>
        <dbReference type="EMBL" id="MCU6701155.1"/>
    </source>
</evidence>
<keyword evidence="2" id="KW-1185">Reference proteome</keyword>
<proteinExistence type="predicted"/>
<name>A0ABT2SA74_9FIRM</name>